<reference evidence="8 9" key="1">
    <citation type="submission" date="2016-10" db="EMBL/GenBank/DDBJ databases">
        <authorList>
            <person name="de Groot N.N."/>
        </authorList>
    </citation>
    <scope>NUCLEOTIDE SEQUENCE [LARGE SCALE GENOMIC DNA]</scope>
    <source>
        <strain evidence="8 9">DSM 14858</strain>
    </source>
</reference>
<feature type="domain" description="Helicase ATP-binding" evidence="6">
    <location>
        <begin position="124"/>
        <end position="305"/>
    </location>
</feature>
<accession>A0A1H7QJ31</accession>
<dbReference type="InterPro" id="IPR038718">
    <property type="entry name" value="SNF2-like_sf"/>
</dbReference>
<evidence type="ECO:0000256" key="5">
    <source>
        <dbReference type="SAM" id="Coils"/>
    </source>
</evidence>
<gene>
    <name evidence="8" type="ORF">SAMN04488526_2804</name>
</gene>
<dbReference type="Gene3D" id="3.40.50.300">
    <property type="entry name" value="P-loop containing nucleotide triphosphate hydrolases"/>
    <property type="match status" value="1"/>
</dbReference>
<dbReference type="RefSeq" id="WP_092763767.1">
    <property type="nucleotide sequence ID" value="NZ_FNZQ01000005.1"/>
</dbReference>
<evidence type="ECO:0000256" key="2">
    <source>
        <dbReference type="ARBA" id="ARBA00022801"/>
    </source>
</evidence>
<keyword evidence="5" id="KW-0175">Coiled coil</keyword>
<keyword evidence="9" id="KW-1185">Reference proteome</keyword>
<dbReference type="OrthoDB" id="9814088at2"/>
<keyword evidence="2" id="KW-0378">Hydrolase</keyword>
<keyword evidence="4" id="KW-0067">ATP-binding</keyword>
<evidence type="ECO:0000256" key="4">
    <source>
        <dbReference type="ARBA" id="ARBA00022840"/>
    </source>
</evidence>
<dbReference type="Pfam" id="PF00176">
    <property type="entry name" value="SNF2-rel_dom"/>
    <property type="match status" value="1"/>
</dbReference>
<keyword evidence="1" id="KW-0547">Nucleotide-binding</keyword>
<dbReference type="PROSITE" id="PS51192">
    <property type="entry name" value="HELICASE_ATP_BIND_1"/>
    <property type="match status" value="1"/>
</dbReference>
<dbReference type="InterPro" id="IPR014001">
    <property type="entry name" value="Helicase_ATP-bd"/>
</dbReference>
<evidence type="ECO:0000313" key="8">
    <source>
        <dbReference type="EMBL" id="SEL47946.1"/>
    </source>
</evidence>
<dbReference type="GO" id="GO:0004386">
    <property type="term" value="F:helicase activity"/>
    <property type="evidence" value="ECO:0007669"/>
    <property type="project" value="UniProtKB-KW"/>
</dbReference>
<evidence type="ECO:0000313" key="9">
    <source>
        <dbReference type="Proteomes" id="UP000199283"/>
    </source>
</evidence>
<feature type="coiled-coil region" evidence="5">
    <location>
        <begin position="983"/>
        <end position="1045"/>
    </location>
</feature>
<dbReference type="CDD" id="cd18011">
    <property type="entry name" value="DEXDc_RapA"/>
    <property type="match status" value="1"/>
</dbReference>
<dbReference type="Proteomes" id="UP000199283">
    <property type="component" value="Unassembled WGS sequence"/>
</dbReference>
<evidence type="ECO:0000259" key="7">
    <source>
        <dbReference type="PROSITE" id="PS51194"/>
    </source>
</evidence>
<dbReference type="GO" id="GO:0016787">
    <property type="term" value="F:hydrolase activity"/>
    <property type="evidence" value="ECO:0007669"/>
    <property type="project" value="UniProtKB-KW"/>
</dbReference>
<dbReference type="NCBIfam" id="NF038317">
    <property type="entry name" value="DISARM_DrmD"/>
    <property type="match status" value="1"/>
</dbReference>
<feature type="domain" description="Helicase C-terminal" evidence="7">
    <location>
        <begin position="516"/>
        <end position="678"/>
    </location>
</feature>
<evidence type="ECO:0000259" key="6">
    <source>
        <dbReference type="PROSITE" id="PS51192"/>
    </source>
</evidence>
<dbReference type="InterPro" id="IPR001650">
    <property type="entry name" value="Helicase_C-like"/>
</dbReference>
<dbReference type="Gene3D" id="3.40.50.10810">
    <property type="entry name" value="Tandem AAA-ATPase domain"/>
    <property type="match status" value="1"/>
</dbReference>
<evidence type="ECO:0000256" key="3">
    <source>
        <dbReference type="ARBA" id="ARBA00022806"/>
    </source>
</evidence>
<organism evidence="8 9">
    <name type="scientific">Jannaschia helgolandensis</name>
    <dbReference type="NCBI Taxonomy" id="188906"/>
    <lineage>
        <taxon>Bacteria</taxon>
        <taxon>Pseudomonadati</taxon>
        <taxon>Pseudomonadota</taxon>
        <taxon>Alphaproteobacteria</taxon>
        <taxon>Rhodobacterales</taxon>
        <taxon>Roseobacteraceae</taxon>
        <taxon>Jannaschia</taxon>
    </lineage>
</organism>
<dbReference type="InterPro" id="IPR027417">
    <property type="entry name" value="P-loop_NTPase"/>
</dbReference>
<dbReference type="STRING" id="188906.SAMN04488526_2804"/>
<evidence type="ECO:0000256" key="1">
    <source>
        <dbReference type="ARBA" id="ARBA00022741"/>
    </source>
</evidence>
<dbReference type="InterPro" id="IPR000330">
    <property type="entry name" value="SNF2_N"/>
</dbReference>
<dbReference type="InterPro" id="IPR057342">
    <property type="entry name" value="DEXDc_RapA"/>
</dbReference>
<dbReference type="InterPro" id="IPR049730">
    <property type="entry name" value="SNF2/RAD54-like_C"/>
</dbReference>
<dbReference type="CDD" id="cd18793">
    <property type="entry name" value="SF2_C_SNF"/>
    <property type="match status" value="1"/>
</dbReference>
<dbReference type="Pfam" id="PF00271">
    <property type="entry name" value="Helicase_C"/>
    <property type="match status" value="1"/>
</dbReference>
<dbReference type="SMART" id="SM00487">
    <property type="entry name" value="DEXDc"/>
    <property type="match status" value="1"/>
</dbReference>
<dbReference type="EMBL" id="FNZQ01000005">
    <property type="protein sequence ID" value="SEL47946.1"/>
    <property type="molecule type" value="Genomic_DNA"/>
</dbReference>
<keyword evidence="3" id="KW-0347">Helicase</keyword>
<dbReference type="PROSITE" id="PS51194">
    <property type="entry name" value="HELICASE_CTER"/>
    <property type="match status" value="1"/>
</dbReference>
<sequence>MKSGSPSNGITQGDFVEVRGKQWLVESLLGDASDLSTLGLSCIADDAQGEQLEVLWDAEINGKLLDDDRWSGVGHGQPDSPEVLAAHIRAIRWKSATAADRDLLQSPFRAGIRLDAYQLLPLRKALRLPRVNLLIADDVGLGKTIEAGLIARELLLRRRIDFIVIAAPPAMTIQWKDELEAKFGLSFEIIDRERVGDLRRTRGFSVNPWTTGSRFIISHRLMTDETYAAGLRDVLGEFRARALLILDEAHHAAPSAGTRYAVSSQLTKAVRELGERFEHRLFLTATPHNGHSNSFSALLEMLDPQRFTRGVEVRPKDLEPVMVRRLKSDLRRLGEAFPERVVEPIILDGLSESTPELELARQLGAYGELRMARIAKLPSGKAAIAKLTFVGLQQRLLSSVAAFHRTLKAHRVTLQKVLDGTEVARIENSAASFVNSLSAEESAELGLEDESAEQAFDEDAEASASAASSAGVVDASRQELISELAAVDEMLTLAEKQLSRPDARVEWLVGWICANMLDGEAWNQRRLIIFTEWEDTRRWLERRLREALSATDLADERIGVFTGATGSDRREDVKRAFNADPSTEPLRILICTDAAREGINLQSHCSDLLHFDLPWNPSRLEQRNGRIDRKLQPAKTVFCRYFRYAQRETDIVLDALVWKTETIREELGSVGKVIEDKISKRLAEGGIGKGQGASLARAITEENDAERLHRARSEMDDEERARHDRLLKEQDDLRKVLERSRERVGVNADDLKRVASAALSRAGLSLDQSRGATVGRTETYHLDPSDPAFSRDAGWDDAFDDLRVRPRKRGERLGDWRRNAPIRSIAFEPPILADGRDADNVVQVHLEHRLVRRLLSRFLSQGFQSNLSRLSVIEGPGAQPRVVLMGRLAVYGSGAARLHEEIIPVTAIWSESDRERRQLMALGESGEERTLNQLEDALRNARAAPASAVSRVKELYAKDIADLTPAFEKIAAERLSTVKAQLVKRGEEEARSLESLLDQQRKRIAKAATDFNPNQLTLDLVPDERREREADRRHWESRLSRLEQELLDEPQRLRESYEVRAHRLEPVGLVYLWPVSG</sequence>
<dbReference type="SUPFAM" id="SSF52540">
    <property type="entry name" value="P-loop containing nucleoside triphosphate hydrolases"/>
    <property type="match status" value="2"/>
</dbReference>
<dbReference type="AlphaFoldDB" id="A0A1H7QJ31"/>
<proteinExistence type="predicted"/>
<dbReference type="GO" id="GO:0005524">
    <property type="term" value="F:ATP binding"/>
    <property type="evidence" value="ECO:0007669"/>
    <property type="project" value="UniProtKB-KW"/>
</dbReference>
<name>A0A1H7QJ31_9RHOB</name>
<dbReference type="SMART" id="SM00490">
    <property type="entry name" value="HELICc"/>
    <property type="match status" value="1"/>
</dbReference>
<dbReference type="PANTHER" id="PTHR10799">
    <property type="entry name" value="SNF2/RAD54 HELICASE FAMILY"/>
    <property type="match status" value="1"/>
</dbReference>
<protein>
    <submittedName>
        <fullName evidence="8">SNF2 family N-terminal domain-containing protein</fullName>
    </submittedName>
</protein>